<dbReference type="AlphaFoldDB" id="A0AAF0WRM6"/>
<reference evidence="2" key="1">
    <citation type="journal article" date="2016" name="Nat. Genet.">
        <title>A high-quality carrot genome assembly provides new insights into carotenoid accumulation and asterid genome evolution.</title>
        <authorList>
            <person name="Iorizzo M."/>
            <person name="Ellison S."/>
            <person name="Senalik D."/>
            <person name="Zeng P."/>
            <person name="Satapoomin P."/>
            <person name="Huang J."/>
            <person name="Bowman M."/>
            <person name="Iovene M."/>
            <person name="Sanseverino W."/>
            <person name="Cavagnaro P."/>
            <person name="Yildiz M."/>
            <person name="Macko-Podgorni A."/>
            <person name="Moranska E."/>
            <person name="Grzebelus E."/>
            <person name="Grzebelus D."/>
            <person name="Ashrafi H."/>
            <person name="Zheng Z."/>
            <person name="Cheng S."/>
            <person name="Spooner D."/>
            <person name="Van Deynze A."/>
            <person name="Simon P."/>
        </authorList>
    </citation>
    <scope>NUCLEOTIDE SEQUENCE</scope>
    <source>
        <tissue evidence="2">Leaf</tissue>
    </source>
</reference>
<protein>
    <submittedName>
        <fullName evidence="2">Uncharacterized protein</fullName>
    </submittedName>
</protein>
<proteinExistence type="predicted"/>
<feature type="region of interest" description="Disordered" evidence="1">
    <location>
        <begin position="59"/>
        <end position="80"/>
    </location>
</feature>
<accession>A0AAF0WRM6</accession>
<dbReference type="Proteomes" id="UP000077755">
    <property type="component" value="Chromosome 3"/>
</dbReference>
<evidence type="ECO:0000313" key="2">
    <source>
        <dbReference type="EMBL" id="WOG94497.1"/>
    </source>
</evidence>
<keyword evidence="3" id="KW-1185">Reference proteome</keyword>
<reference evidence="2" key="2">
    <citation type="submission" date="2022-03" db="EMBL/GenBank/DDBJ databases">
        <title>Draft title - Genomic analysis of global carrot germplasm unveils the trajectory of domestication and the origin of high carotenoid orange carrot.</title>
        <authorList>
            <person name="Iorizzo M."/>
            <person name="Ellison S."/>
            <person name="Senalik D."/>
            <person name="Macko-Podgorni A."/>
            <person name="Grzebelus D."/>
            <person name="Bostan H."/>
            <person name="Rolling W."/>
            <person name="Curaba J."/>
            <person name="Simon P."/>
        </authorList>
    </citation>
    <scope>NUCLEOTIDE SEQUENCE</scope>
    <source>
        <tissue evidence="2">Leaf</tissue>
    </source>
</reference>
<evidence type="ECO:0000256" key="1">
    <source>
        <dbReference type="SAM" id="MobiDB-lite"/>
    </source>
</evidence>
<dbReference type="KEGG" id="dcr:108214947"/>
<feature type="region of interest" description="Disordered" evidence="1">
    <location>
        <begin position="109"/>
        <end position="166"/>
    </location>
</feature>
<evidence type="ECO:0000313" key="3">
    <source>
        <dbReference type="Proteomes" id="UP000077755"/>
    </source>
</evidence>
<name>A0AAF0WRM6_DAUCS</name>
<dbReference type="EMBL" id="CP093345">
    <property type="protein sequence ID" value="WOG94497.1"/>
    <property type="molecule type" value="Genomic_DNA"/>
</dbReference>
<gene>
    <name evidence="2" type="ORF">DCAR_0313793</name>
</gene>
<organism evidence="2 3">
    <name type="scientific">Daucus carota subsp. sativus</name>
    <name type="common">Carrot</name>
    <dbReference type="NCBI Taxonomy" id="79200"/>
    <lineage>
        <taxon>Eukaryota</taxon>
        <taxon>Viridiplantae</taxon>
        <taxon>Streptophyta</taxon>
        <taxon>Embryophyta</taxon>
        <taxon>Tracheophyta</taxon>
        <taxon>Spermatophyta</taxon>
        <taxon>Magnoliopsida</taxon>
        <taxon>eudicotyledons</taxon>
        <taxon>Gunneridae</taxon>
        <taxon>Pentapetalae</taxon>
        <taxon>asterids</taxon>
        <taxon>campanulids</taxon>
        <taxon>Apiales</taxon>
        <taxon>Apiaceae</taxon>
        <taxon>Apioideae</taxon>
        <taxon>Scandiceae</taxon>
        <taxon>Daucinae</taxon>
        <taxon>Daucus</taxon>
        <taxon>Daucus sect. Daucus</taxon>
    </lineage>
</organism>
<feature type="compositionally biased region" description="Polar residues" evidence="1">
    <location>
        <begin position="69"/>
        <end position="80"/>
    </location>
</feature>
<sequence>MLFDVFNYDTTMMREHQLMREHQRSFAITDADGIENCFSHTTQGTCGLSTEFTKRKRKCGNGGSHSNKENIGSSHLNRWQSPPFKKVMEDSSTLHSPLSPLNENIINNATPGTFEPASDLAKKKRKSPYRHIYANADKDNIGLSKEQNSTSHRRPNRKPVSTDDTPVSTLCDIFNSSCRESTNAKTYLKDILEVPSAVALDFEMKDSTDESLHSMEEAEFCRVTNVLDDHDESDIYEHDETPETEDCFLFQNLREAYSRKIPVGTTHWDLPMSSVRNAKLGCGRRSVQTSTTKKVYPYLLCAVLMVTLGSLRRNRLHHICGSFLMTKKRDLNSIHSCIQ</sequence>